<gene>
    <name evidence="1" type="ORF">JCM19232_2222</name>
</gene>
<organism evidence="1 2">
    <name type="scientific">Vibrio ishigakensis</name>
    <dbReference type="NCBI Taxonomy" id="1481914"/>
    <lineage>
        <taxon>Bacteria</taxon>
        <taxon>Pseudomonadati</taxon>
        <taxon>Pseudomonadota</taxon>
        <taxon>Gammaproteobacteria</taxon>
        <taxon>Vibrionales</taxon>
        <taxon>Vibrionaceae</taxon>
        <taxon>Vibrio</taxon>
    </lineage>
</organism>
<reference evidence="1 2" key="2">
    <citation type="submission" date="2015-01" db="EMBL/GenBank/DDBJ databases">
        <authorList>
            <consortium name="NBRP consortium"/>
            <person name="Sawabe T."/>
            <person name="Meirelles P."/>
            <person name="Feng G."/>
            <person name="Sayaka M."/>
            <person name="Hattori M."/>
            <person name="Ohkuma M."/>
        </authorList>
    </citation>
    <scope>NUCLEOTIDE SEQUENCE [LARGE SCALE GENOMIC DNA]</scope>
    <source>
        <strain evidence="1 2">JCM19232</strain>
    </source>
</reference>
<name>A0A0B8PGP0_9VIBR</name>
<dbReference type="AlphaFoldDB" id="A0A0B8PGP0"/>
<dbReference type="InterPro" id="IPR011122">
    <property type="entry name" value="WavE"/>
</dbReference>
<evidence type="ECO:0000313" key="2">
    <source>
        <dbReference type="Proteomes" id="UP000031670"/>
    </source>
</evidence>
<dbReference type="Pfam" id="PF07507">
    <property type="entry name" value="WavE"/>
    <property type="match status" value="1"/>
</dbReference>
<protein>
    <submittedName>
        <fullName evidence="1">Lipopolysaccharide synthesis protein wavE</fullName>
    </submittedName>
</protein>
<proteinExistence type="predicted"/>
<sequence length="330" mass="38092">MFDDISVVVQGPVQALSDRSQDEGITLRCLSSIREHLPGAKIILSTWRGQNLEGLDFDELVLCDDPGQNIRQYNEDGTPHFFNNNRQIVSTIEGLKRVKTKYAIKLRSDNYLTCNAFVEIKNKYDKYGQDRVFNERVVVSDIFTRKYAKGLPVAFHISDFFYYGLTSDLQTLWNIDLLSDFIPSDSQPIDPSDPYHLVDCTQLFAIKALENVNVSINLSHLHDVSGNKLSKSESFIANNLIILDSNMLGLGLPEKFKGKARVSKPKGQCTHYQFFEWESLYKQYCDNNYQVEAGIYKKITLFIDRLKYVHPKRFETVFNIYKRKLLKSIR</sequence>
<comment type="caution">
    <text evidence="1">The sequence shown here is derived from an EMBL/GenBank/DDBJ whole genome shotgun (WGS) entry which is preliminary data.</text>
</comment>
<dbReference type="EMBL" id="BBSA01000010">
    <property type="protein sequence ID" value="GAM63812.1"/>
    <property type="molecule type" value="Genomic_DNA"/>
</dbReference>
<evidence type="ECO:0000313" key="1">
    <source>
        <dbReference type="EMBL" id="GAM63812.1"/>
    </source>
</evidence>
<dbReference type="Proteomes" id="UP000031670">
    <property type="component" value="Unassembled WGS sequence"/>
</dbReference>
<reference evidence="1 2" key="1">
    <citation type="submission" date="2015-01" db="EMBL/GenBank/DDBJ databases">
        <title>Vibrio sp. C5 JCM 19232 whole genome shotgun sequence.</title>
        <authorList>
            <person name="Sawabe T."/>
            <person name="Meirelles P."/>
            <person name="Feng G."/>
            <person name="Sayaka M."/>
            <person name="Hattori M."/>
            <person name="Ohkuma M."/>
        </authorList>
    </citation>
    <scope>NUCLEOTIDE SEQUENCE [LARGE SCALE GENOMIC DNA]</scope>
    <source>
        <strain evidence="1 2">JCM19232</strain>
    </source>
</reference>
<accession>A0A0B8PGP0</accession>